<protein>
    <submittedName>
        <fullName evidence="1">Putative ovule protein</fullName>
    </submittedName>
</protein>
<dbReference type="AlphaFoldDB" id="A0A0V0HHC4"/>
<feature type="non-terminal residue" evidence="1">
    <location>
        <position position="1"/>
    </location>
</feature>
<evidence type="ECO:0000313" key="1">
    <source>
        <dbReference type="EMBL" id="JAP19312.1"/>
    </source>
</evidence>
<name>A0A0V0HHC4_SOLCH</name>
<accession>A0A0V0HHC4</accession>
<organism evidence="1">
    <name type="scientific">Solanum chacoense</name>
    <name type="common">Chaco potato</name>
    <dbReference type="NCBI Taxonomy" id="4108"/>
    <lineage>
        <taxon>Eukaryota</taxon>
        <taxon>Viridiplantae</taxon>
        <taxon>Streptophyta</taxon>
        <taxon>Embryophyta</taxon>
        <taxon>Tracheophyta</taxon>
        <taxon>Spermatophyta</taxon>
        <taxon>Magnoliopsida</taxon>
        <taxon>eudicotyledons</taxon>
        <taxon>Gunneridae</taxon>
        <taxon>Pentapetalae</taxon>
        <taxon>asterids</taxon>
        <taxon>lamiids</taxon>
        <taxon>Solanales</taxon>
        <taxon>Solanaceae</taxon>
        <taxon>Solanoideae</taxon>
        <taxon>Solaneae</taxon>
        <taxon>Solanum</taxon>
    </lineage>
</organism>
<proteinExistence type="predicted"/>
<reference evidence="1" key="1">
    <citation type="submission" date="2015-12" db="EMBL/GenBank/DDBJ databases">
        <title>Gene expression during late stages of embryo sac development: a critical building block for successful pollen-pistil interactions.</title>
        <authorList>
            <person name="Liu Y."/>
            <person name="Joly V."/>
            <person name="Sabar M."/>
            <person name="Matton D.P."/>
        </authorList>
    </citation>
    <scope>NUCLEOTIDE SEQUENCE</scope>
</reference>
<sequence length="132" mass="15119">KVLPKNNCPEDKNLDAFGSSKGIKIQKIPSDGKCTQKVNYTDNLLVTEGKLVDNEQRIKDHILEFYGDLYLNVSCGDQHVESNLKRSSGRKRVVAETFTMEKVEEVIKLFLRREGTTQMVSIEFFSEVLEYN</sequence>
<dbReference type="EMBL" id="GEDG01020212">
    <property type="protein sequence ID" value="JAP19312.1"/>
    <property type="molecule type" value="Transcribed_RNA"/>
</dbReference>